<keyword evidence="5" id="KW-0800">Toxin</keyword>
<dbReference type="KEGG" id="nao:Y958_28740"/>
<dbReference type="HAMAP" id="MF_00265">
    <property type="entry name" value="VapC_Nob1"/>
    <property type="match status" value="1"/>
</dbReference>
<dbReference type="CDD" id="cd09874">
    <property type="entry name" value="PIN_MT3492-like"/>
    <property type="match status" value="1"/>
</dbReference>
<evidence type="ECO:0000256" key="2">
    <source>
        <dbReference type="ARBA" id="ARBA00022722"/>
    </source>
</evidence>
<keyword evidence="1 5" id="KW-1277">Toxin-antitoxin system</keyword>
<proteinExistence type="inferred from homology"/>
<dbReference type="InterPro" id="IPR029060">
    <property type="entry name" value="PIN-like_dom_sf"/>
</dbReference>
<evidence type="ECO:0000256" key="3">
    <source>
        <dbReference type="ARBA" id="ARBA00022723"/>
    </source>
</evidence>
<name>A0A248K1V4_9PROT</name>
<accession>A0A248K1V4</accession>
<dbReference type="GO" id="GO:0000287">
    <property type="term" value="F:magnesium ion binding"/>
    <property type="evidence" value="ECO:0007669"/>
    <property type="project" value="UniProtKB-UniRule"/>
</dbReference>
<evidence type="ECO:0000256" key="4">
    <source>
        <dbReference type="ARBA" id="ARBA00022801"/>
    </source>
</evidence>
<gene>
    <name evidence="5" type="primary">vapC</name>
    <name evidence="7" type="ORF">Y958_28740</name>
</gene>
<evidence type="ECO:0000259" key="6">
    <source>
        <dbReference type="Pfam" id="PF01850"/>
    </source>
</evidence>
<dbReference type="EMBL" id="CP022113">
    <property type="protein sequence ID" value="ASG24967.1"/>
    <property type="molecule type" value="Genomic_DNA"/>
</dbReference>
<comment type="similarity">
    <text evidence="5">Belongs to the PINc/VapC protein family.</text>
</comment>
<dbReference type="GO" id="GO:0016787">
    <property type="term" value="F:hydrolase activity"/>
    <property type="evidence" value="ECO:0007669"/>
    <property type="project" value="UniProtKB-KW"/>
</dbReference>
<sequence>MLYLDTSLLVAALTNEPASHRIQTWLSRQDANALVISDWVMTEFSSALSIKVRTGQISTEHRAQALRIFSEWVDASFGLLRISPHHFQTAARFCDHHGLGLLAADALHLAIAADEGATLCTLDRKLAEAGLALGIATMIP</sequence>
<evidence type="ECO:0000256" key="5">
    <source>
        <dbReference type="HAMAP-Rule" id="MF_00265"/>
    </source>
</evidence>
<protein>
    <recommendedName>
        <fullName evidence="5">Ribonuclease VapC</fullName>
        <shortName evidence="5">RNase VapC</shortName>
        <ecNumber evidence="5">3.1.-.-</ecNumber>
    </recommendedName>
    <alternativeName>
        <fullName evidence="5">Toxin VapC</fullName>
    </alternativeName>
</protein>
<keyword evidence="8" id="KW-1185">Reference proteome</keyword>
<comment type="cofactor">
    <cofactor evidence="5">
        <name>Mg(2+)</name>
        <dbReference type="ChEBI" id="CHEBI:18420"/>
    </cofactor>
</comment>
<evidence type="ECO:0000313" key="8">
    <source>
        <dbReference type="Proteomes" id="UP000197153"/>
    </source>
</evidence>
<dbReference type="GO" id="GO:0090729">
    <property type="term" value="F:toxin activity"/>
    <property type="evidence" value="ECO:0007669"/>
    <property type="project" value="UniProtKB-KW"/>
</dbReference>
<keyword evidence="5" id="KW-0460">Magnesium</keyword>
<dbReference type="InterPro" id="IPR022907">
    <property type="entry name" value="VapC_family"/>
</dbReference>
<dbReference type="Proteomes" id="UP000197153">
    <property type="component" value="Chromosome 4"/>
</dbReference>
<dbReference type="InterPro" id="IPR002716">
    <property type="entry name" value="PIN_dom"/>
</dbReference>
<dbReference type="Gene3D" id="3.40.50.1010">
    <property type="entry name" value="5'-nuclease"/>
    <property type="match status" value="1"/>
</dbReference>
<evidence type="ECO:0000313" key="7">
    <source>
        <dbReference type="EMBL" id="ASG24967.1"/>
    </source>
</evidence>
<reference evidence="7 8" key="1">
    <citation type="submission" date="2017-06" db="EMBL/GenBank/DDBJ databases">
        <title>Complete genome sequence of Nitrospirillum amazonense strain CBAmC, an endophytic nitrogen-fixing and plant growth-promoting bacterium, isolated from sugarcane.</title>
        <authorList>
            <person name="Schwab S."/>
            <person name="dos Santos Teixeira K.R."/>
            <person name="Simoes Araujo J.L."/>
            <person name="Soares Vidal M."/>
            <person name="Borges de Freitas H.R."/>
            <person name="Rivello Crivelaro A.L."/>
            <person name="Bueno de Camargo Nunes A."/>
            <person name="dos Santos C.M."/>
            <person name="Palmeira da Silva Rosa D."/>
            <person name="da Silva Padilha D."/>
            <person name="da Silva E."/>
            <person name="Araujo Terra L."/>
            <person name="Soares Mendes V."/>
            <person name="Farinelli L."/>
            <person name="Magalhaes Cruz L."/>
            <person name="Baldani J.I."/>
        </authorList>
    </citation>
    <scope>NUCLEOTIDE SEQUENCE [LARGE SCALE GENOMIC DNA]</scope>
    <source>
        <strain evidence="7 8">CBAmC</strain>
    </source>
</reference>
<dbReference type="EC" id="3.1.-.-" evidence="5"/>
<keyword evidence="2 5" id="KW-0540">Nuclease</keyword>
<dbReference type="SUPFAM" id="SSF88723">
    <property type="entry name" value="PIN domain-like"/>
    <property type="match status" value="1"/>
</dbReference>
<organism evidence="7 8">
    <name type="scientific">Nitrospirillum viridazoti CBAmc</name>
    <dbReference type="NCBI Taxonomy" id="1441467"/>
    <lineage>
        <taxon>Bacteria</taxon>
        <taxon>Pseudomonadati</taxon>
        <taxon>Pseudomonadota</taxon>
        <taxon>Alphaproteobacteria</taxon>
        <taxon>Rhodospirillales</taxon>
        <taxon>Azospirillaceae</taxon>
        <taxon>Nitrospirillum</taxon>
        <taxon>Nitrospirillum viridazoti</taxon>
    </lineage>
</organism>
<feature type="binding site" evidence="5">
    <location>
        <position position="5"/>
    </location>
    <ligand>
        <name>Mg(2+)</name>
        <dbReference type="ChEBI" id="CHEBI:18420"/>
    </ligand>
</feature>
<dbReference type="GO" id="GO:0004540">
    <property type="term" value="F:RNA nuclease activity"/>
    <property type="evidence" value="ECO:0007669"/>
    <property type="project" value="InterPro"/>
</dbReference>
<evidence type="ECO:0000256" key="1">
    <source>
        <dbReference type="ARBA" id="ARBA00022649"/>
    </source>
</evidence>
<comment type="function">
    <text evidence="5">Toxic component of a toxin-antitoxin (TA) system. An RNase.</text>
</comment>
<feature type="domain" description="PIN" evidence="6">
    <location>
        <begin position="3"/>
        <end position="129"/>
    </location>
</feature>
<dbReference type="Pfam" id="PF01850">
    <property type="entry name" value="PIN"/>
    <property type="match status" value="1"/>
</dbReference>
<keyword evidence="4 5" id="KW-0378">Hydrolase</keyword>
<keyword evidence="3 5" id="KW-0479">Metal-binding</keyword>
<dbReference type="AlphaFoldDB" id="A0A248K1V4"/>
<feature type="binding site" evidence="5">
    <location>
        <position position="105"/>
    </location>
    <ligand>
        <name>Mg(2+)</name>
        <dbReference type="ChEBI" id="CHEBI:18420"/>
    </ligand>
</feature>
<dbReference type="RefSeq" id="WP_088875358.1">
    <property type="nucleotide sequence ID" value="NZ_CP022113.1"/>
</dbReference>